<evidence type="ECO:0000313" key="2">
    <source>
        <dbReference type="Proteomes" id="UP000286134"/>
    </source>
</evidence>
<comment type="caution">
    <text evidence="1">The sequence shown here is derived from an EMBL/GenBank/DDBJ whole genome shotgun (WGS) entry which is preliminary data.</text>
</comment>
<proteinExistence type="predicted"/>
<accession>A0A420I1B5</accession>
<organism evidence="1 2">
    <name type="scientific">Erysiphe neolycopersici</name>
    <dbReference type="NCBI Taxonomy" id="212602"/>
    <lineage>
        <taxon>Eukaryota</taxon>
        <taxon>Fungi</taxon>
        <taxon>Dikarya</taxon>
        <taxon>Ascomycota</taxon>
        <taxon>Pezizomycotina</taxon>
        <taxon>Leotiomycetes</taxon>
        <taxon>Erysiphales</taxon>
        <taxon>Erysiphaceae</taxon>
        <taxon>Erysiphe</taxon>
    </lineage>
</organism>
<protein>
    <submittedName>
        <fullName evidence="1">Uncharacterized protein</fullName>
    </submittedName>
</protein>
<evidence type="ECO:0000313" key="1">
    <source>
        <dbReference type="EMBL" id="RKF63475.1"/>
    </source>
</evidence>
<gene>
    <name evidence="1" type="ORF">OnM2_025109</name>
</gene>
<dbReference type="AlphaFoldDB" id="A0A420I1B5"/>
<name>A0A420I1B5_9PEZI</name>
<sequence>MAGRRWINVGKDKSASSEWEKIIQLQPANQSAKKAIQTGLQLEEGQVSVK</sequence>
<dbReference type="EMBL" id="MCFK01002537">
    <property type="protein sequence ID" value="RKF63475.1"/>
    <property type="molecule type" value="Genomic_DNA"/>
</dbReference>
<keyword evidence="2" id="KW-1185">Reference proteome</keyword>
<dbReference type="Proteomes" id="UP000286134">
    <property type="component" value="Unassembled WGS sequence"/>
</dbReference>
<reference evidence="1 2" key="1">
    <citation type="journal article" date="2018" name="BMC Genomics">
        <title>Comparative genome analyses reveal sequence features reflecting distinct modes of host-adaptation between dicot and monocot powdery mildew.</title>
        <authorList>
            <person name="Wu Y."/>
            <person name="Ma X."/>
            <person name="Pan Z."/>
            <person name="Kale S.D."/>
            <person name="Song Y."/>
            <person name="King H."/>
            <person name="Zhang Q."/>
            <person name="Presley C."/>
            <person name="Deng X."/>
            <person name="Wei C.I."/>
            <person name="Xiao S."/>
        </authorList>
    </citation>
    <scope>NUCLEOTIDE SEQUENCE [LARGE SCALE GENOMIC DNA]</scope>
    <source>
        <strain evidence="1">UMSG2</strain>
    </source>
</reference>